<dbReference type="AlphaFoldDB" id="A0A0E9SQF9"/>
<protein>
    <submittedName>
        <fullName evidence="1">Uncharacterized protein</fullName>
    </submittedName>
</protein>
<sequence>MVVMGWTLTRLGNMSNLLLTRSETHLHA</sequence>
<reference evidence="1" key="1">
    <citation type="submission" date="2014-11" db="EMBL/GenBank/DDBJ databases">
        <authorList>
            <person name="Amaro Gonzalez C."/>
        </authorList>
    </citation>
    <scope>NUCLEOTIDE SEQUENCE</scope>
</reference>
<evidence type="ECO:0000313" key="1">
    <source>
        <dbReference type="EMBL" id="JAH43604.1"/>
    </source>
</evidence>
<organism evidence="1">
    <name type="scientific">Anguilla anguilla</name>
    <name type="common">European freshwater eel</name>
    <name type="synonym">Muraena anguilla</name>
    <dbReference type="NCBI Taxonomy" id="7936"/>
    <lineage>
        <taxon>Eukaryota</taxon>
        <taxon>Metazoa</taxon>
        <taxon>Chordata</taxon>
        <taxon>Craniata</taxon>
        <taxon>Vertebrata</taxon>
        <taxon>Euteleostomi</taxon>
        <taxon>Actinopterygii</taxon>
        <taxon>Neopterygii</taxon>
        <taxon>Teleostei</taxon>
        <taxon>Anguilliformes</taxon>
        <taxon>Anguillidae</taxon>
        <taxon>Anguilla</taxon>
    </lineage>
</organism>
<accession>A0A0E9SQF9</accession>
<proteinExistence type="predicted"/>
<reference evidence="1" key="2">
    <citation type="journal article" date="2015" name="Fish Shellfish Immunol.">
        <title>Early steps in the European eel (Anguilla anguilla)-Vibrio vulnificus interaction in the gills: Role of the RtxA13 toxin.</title>
        <authorList>
            <person name="Callol A."/>
            <person name="Pajuelo D."/>
            <person name="Ebbesson L."/>
            <person name="Teles M."/>
            <person name="MacKenzie S."/>
            <person name="Amaro C."/>
        </authorList>
    </citation>
    <scope>NUCLEOTIDE SEQUENCE</scope>
</reference>
<name>A0A0E9SQF9_ANGAN</name>
<dbReference type="EMBL" id="GBXM01064973">
    <property type="protein sequence ID" value="JAH43604.1"/>
    <property type="molecule type" value="Transcribed_RNA"/>
</dbReference>